<proteinExistence type="predicted"/>
<evidence type="ECO:0000313" key="1">
    <source>
        <dbReference type="EMBL" id="KAJ1094240.1"/>
    </source>
</evidence>
<name>A0AAV7LUI1_PLEWA</name>
<comment type="caution">
    <text evidence="1">The sequence shown here is derived from an EMBL/GenBank/DDBJ whole genome shotgun (WGS) entry which is preliminary data.</text>
</comment>
<dbReference type="Proteomes" id="UP001066276">
    <property type="component" value="Chromosome 11"/>
</dbReference>
<sequence>MDWECQQPGAGALFTIPRMTAATSDGALMQEGNLESSRHIFRRLQLCGAPVRSC</sequence>
<accession>A0AAV7LUI1</accession>
<dbReference type="AlphaFoldDB" id="A0AAV7LUI1"/>
<organism evidence="1 2">
    <name type="scientific">Pleurodeles waltl</name>
    <name type="common">Iberian ribbed newt</name>
    <dbReference type="NCBI Taxonomy" id="8319"/>
    <lineage>
        <taxon>Eukaryota</taxon>
        <taxon>Metazoa</taxon>
        <taxon>Chordata</taxon>
        <taxon>Craniata</taxon>
        <taxon>Vertebrata</taxon>
        <taxon>Euteleostomi</taxon>
        <taxon>Amphibia</taxon>
        <taxon>Batrachia</taxon>
        <taxon>Caudata</taxon>
        <taxon>Salamandroidea</taxon>
        <taxon>Salamandridae</taxon>
        <taxon>Pleurodelinae</taxon>
        <taxon>Pleurodeles</taxon>
    </lineage>
</organism>
<gene>
    <name evidence="1" type="ORF">NDU88_007318</name>
</gene>
<evidence type="ECO:0000313" key="2">
    <source>
        <dbReference type="Proteomes" id="UP001066276"/>
    </source>
</evidence>
<keyword evidence="2" id="KW-1185">Reference proteome</keyword>
<dbReference type="EMBL" id="JANPWB010000015">
    <property type="protein sequence ID" value="KAJ1094240.1"/>
    <property type="molecule type" value="Genomic_DNA"/>
</dbReference>
<reference evidence="1" key="1">
    <citation type="journal article" date="2022" name="bioRxiv">
        <title>Sequencing and chromosome-scale assembly of the giantPleurodeles waltlgenome.</title>
        <authorList>
            <person name="Brown T."/>
            <person name="Elewa A."/>
            <person name="Iarovenko S."/>
            <person name="Subramanian E."/>
            <person name="Araus A.J."/>
            <person name="Petzold A."/>
            <person name="Susuki M."/>
            <person name="Suzuki K.-i.T."/>
            <person name="Hayashi T."/>
            <person name="Toyoda A."/>
            <person name="Oliveira C."/>
            <person name="Osipova E."/>
            <person name="Leigh N.D."/>
            <person name="Simon A."/>
            <person name="Yun M.H."/>
        </authorList>
    </citation>
    <scope>NUCLEOTIDE SEQUENCE</scope>
    <source>
        <strain evidence="1">20211129_DDA</strain>
        <tissue evidence="1">Liver</tissue>
    </source>
</reference>
<feature type="non-terminal residue" evidence="1">
    <location>
        <position position="54"/>
    </location>
</feature>
<protein>
    <submittedName>
        <fullName evidence="1">Uncharacterized protein</fullName>
    </submittedName>
</protein>